<dbReference type="GeneTree" id="ENSGT00940000164806"/>
<dbReference type="HOGENOM" id="CLU_008905_3_0_1"/>
<dbReference type="SUPFAM" id="SSF57302">
    <property type="entry name" value="Snake toxin-like"/>
    <property type="match status" value="1"/>
</dbReference>
<evidence type="ECO:0000259" key="5">
    <source>
        <dbReference type="PROSITE" id="PS50234"/>
    </source>
</evidence>
<keyword evidence="2" id="KW-1015">Disulfide bond</keyword>
<dbReference type="InterPro" id="IPR002035">
    <property type="entry name" value="VWF_A"/>
</dbReference>
<dbReference type="InterPro" id="IPR000436">
    <property type="entry name" value="Sushi_SCR_CCP_dom"/>
</dbReference>
<evidence type="ECO:0008006" key="9">
    <source>
        <dbReference type="Google" id="ProtNLM"/>
    </source>
</evidence>
<evidence type="ECO:0000256" key="2">
    <source>
        <dbReference type="ARBA" id="ARBA00023157"/>
    </source>
</evidence>
<evidence type="ECO:0000313" key="8">
    <source>
        <dbReference type="Proteomes" id="UP000007875"/>
    </source>
</evidence>
<evidence type="ECO:0000256" key="4">
    <source>
        <dbReference type="SAM" id="SignalP"/>
    </source>
</evidence>
<accession>H2YH32</accession>
<reference evidence="7" key="2">
    <citation type="submission" date="2025-08" db="UniProtKB">
        <authorList>
            <consortium name="Ensembl"/>
        </authorList>
    </citation>
    <scope>IDENTIFICATION</scope>
</reference>
<evidence type="ECO:0000256" key="1">
    <source>
        <dbReference type="ARBA" id="ARBA00022729"/>
    </source>
</evidence>
<name>H2YH32_CIOSA</name>
<feature type="chain" id="PRO_5003578329" description="VWFA domain-containing protein" evidence="4">
    <location>
        <begin position="20"/>
        <end position="396"/>
    </location>
</feature>
<dbReference type="InParanoid" id="H2YH32"/>
<feature type="domain" description="Sushi" evidence="6">
    <location>
        <begin position="130"/>
        <end position="191"/>
    </location>
</feature>
<reference evidence="8" key="1">
    <citation type="submission" date="2003-08" db="EMBL/GenBank/DDBJ databases">
        <authorList>
            <person name="Birren B."/>
            <person name="Nusbaum C."/>
            <person name="Abebe A."/>
            <person name="Abouelleil A."/>
            <person name="Adekoya E."/>
            <person name="Ait-zahra M."/>
            <person name="Allen N."/>
            <person name="Allen T."/>
            <person name="An P."/>
            <person name="Anderson M."/>
            <person name="Anderson S."/>
            <person name="Arachchi H."/>
            <person name="Armbruster J."/>
            <person name="Bachantsang P."/>
            <person name="Baldwin J."/>
            <person name="Barry A."/>
            <person name="Bayul T."/>
            <person name="Blitshsteyn B."/>
            <person name="Bloom T."/>
            <person name="Blye J."/>
            <person name="Boguslavskiy L."/>
            <person name="Borowsky M."/>
            <person name="Boukhgalter B."/>
            <person name="Brunache A."/>
            <person name="Butler J."/>
            <person name="Calixte N."/>
            <person name="Calvo S."/>
            <person name="Camarata J."/>
            <person name="Campo K."/>
            <person name="Chang J."/>
            <person name="Cheshatsang Y."/>
            <person name="Citroen M."/>
            <person name="Collymore A."/>
            <person name="Considine T."/>
            <person name="Cook A."/>
            <person name="Cooke P."/>
            <person name="Corum B."/>
            <person name="Cuomo C."/>
            <person name="David R."/>
            <person name="Dawoe T."/>
            <person name="Degray S."/>
            <person name="Dodge S."/>
            <person name="Dooley K."/>
            <person name="Dorje P."/>
            <person name="Dorjee K."/>
            <person name="Dorris L."/>
            <person name="Duffey N."/>
            <person name="Dupes A."/>
            <person name="Elkins T."/>
            <person name="Engels R."/>
            <person name="Erickson J."/>
            <person name="Farina A."/>
            <person name="Faro S."/>
            <person name="Ferreira P."/>
            <person name="Fischer H."/>
            <person name="Fitzgerald M."/>
            <person name="Foley K."/>
            <person name="Gage D."/>
            <person name="Galagan J."/>
            <person name="Gearin G."/>
            <person name="Gnerre S."/>
            <person name="Gnirke A."/>
            <person name="Goyette A."/>
            <person name="Graham J."/>
            <person name="Grandbois E."/>
            <person name="Gyaltsen K."/>
            <person name="Hafez N."/>
            <person name="Hagopian D."/>
            <person name="Hagos B."/>
            <person name="Hall J."/>
            <person name="Hatcher B."/>
            <person name="Heller A."/>
            <person name="Higgins H."/>
            <person name="Honan T."/>
            <person name="Horn A."/>
            <person name="Houde N."/>
            <person name="Hughes L."/>
            <person name="Hulme W."/>
            <person name="Husby E."/>
            <person name="Iliev I."/>
            <person name="Jaffe D."/>
            <person name="Jones C."/>
            <person name="Kamal M."/>
            <person name="Kamat A."/>
            <person name="Kamvysselis M."/>
            <person name="Karlsson E."/>
            <person name="Kells C."/>
            <person name="Kieu A."/>
            <person name="Kisner P."/>
            <person name="Kodira C."/>
            <person name="Kulbokas E."/>
            <person name="Labutti K."/>
            <person name="Lama D."/>
            <person name="Landers T."/>
            <person name="Leger J."/>
            <person name="Levine S."/>
            <person name="Lewis D."/>
            <person name="Lewis T."/>
            <person name="Lindblad-toh K."/>
            <person name="Liu X."/>
            <person name="Lokyitsang T."/>
            <person name="Lokyitsang Y."/>
            <person name="Lucien O."/>
            <person name="Lui A."/>
            <person name="Ma L.J."/>
            <person name="Mabbitt R."/>
            <person name="Macdonald J."/>
            <person name="Maclean C."/>
            <person name="Major J."/>
            <person name="Manning J."/>
            <person name="Marabella R."/>
            <person name="Maru K."/>
            <person name="Matthews C."/>
            <person name="Mauceli E."/>
            <person name="Mccarthy M."/>
            <person name="Mcdonough S."/>
            <person name="Mcghee T."/>
            <person name="Meldrim J."/>
            <person name="Meneus L."/>
            <person name="Mesirov J."/>
            <person name="Mihalev A."/>
            <person name="Mihova T."/>
            <person name="Mikkelsen T."/>
            <person name="Mlenga V."/>
            <person name="Moru K."/>
            <person name="Mozes J."/>
            <person name="Mulrain L."/>
            <person name="Munson G."/>
            <person name="Naylor J."/>
            <person name="Newes C."/>
            <person name="Nguyen C."/>
            <person name="Nguyen N."/>
            <person name="Nguyen T."/>
            <person name="Nicol R."/>
            <person name="Nielsen C."/>
            <person name="Nizzari M."/>
            <person name="Norbu C."/>
            <person name="Norbu N."/>
            <person name="O'donnell P."/>
            <person name="Okoawo O."/>
            <person name="O'leary S."/>
            <person name="Omotosho B."/>
            <person name="O'neill K."/>
            <person name="Osman S."/>
            <person name="Parker S."/>
            <person name="Perrin D."/>
            <person name="Phunkhang P."/>
            <person name="Piqani B."/>
            <person name="Purcell S."/>
            <person name="Rachupka T."/>
            <person name="Ramasamy U."/>
            <person name="Rameau R."/>
            <person name="Ray V."/>
            <person name="Raymond C."/>
            <person name="Retta R."/>
            <person name="Richardson S."/>
            <person name="Rise C."/>
            <person name="Rodriguez J."/>
            <person name="Rogers J."/>
            <person name="Rogov P."/>
            <person name="Rutman M."/>
            <person name="Schupbach R."/>
            <person name="Seaman C."/>
            <person name="Settipalli S."/>
            <person name="Sharpe T."/>
            <person name="Sheridan J."/>
            <person name="Sherpa N."/>
            <person name="Shi J."/>
            <person name="Smirnov S."/>
            <person name="Smith C."/>
            <person name="Sougnez C."/>
            <person name="Spencer B."/>
            <person name="Stalker J."/>
            <person name="Stange-thomann N."/>
            <person name="Stavropoulos S."/>
            <person name="Stetson K."/>
            <person name="Stone C."/>
            <person name="Stone S."/>
            <person name="Stubbs M."/>
            <person name="Talamas J."/>
            <person name="Tchuinga P."/>
            <person name="Tenzing P."/>
            <person name="Tesfaye S."/>
            <person name="Theodore J."/>
            <person name="Thoulutsang Y."/>
            <person name="Topham K."/>
            <person name="Towey S."/>
            <person name="Tsamla T."/>
            <person name="Tsomo N."/>
            <person name="Vallee D."/>
            <person name="Vassiliev H."/>
            <person name="Venkataraman V."/>
            <person name="Vinson J."/>
            <person name="Vo A."/>
            <person name="Wade C."/>
            <person name="Wang S."/>
            <person name="Wangchuk T."/>
            <person name="Wangdi T."/>
            <person name="Whittaker C."/>
            <person name="Wilkinson J."/>
            <person name="Wu Y."/>
            <person name="Wyman D."/>
            <person name="Yadav S."/>
            <person name="Yang S."/>
            <person name="Yang X."/>
            <person name="Yeager S."/>
            <person name="Yee E."/>
            <person name="Young G."/>
            <person name="Zainoun J."/>
            <person name="Zembeck L."/>
            <person name="Zimmer A."/>
            <person name="Zody M."/>
            <person name="Lander E."/>
        </authorList>
    </citation>
    <scope>NUCLEOTIDE SEQUENCE [LARGE SCALE GENOMIC DNA]</scope>
</reference>
<dbReference type="CDD" id="cd00033">
    <property type="entry name" value="CCP"/>
    <property type="match status" value="1"/>
</dbReference>
<keyword evidence="3" id="KW-0768">Sushi</keyword>
<dbReference type="Pfam" id="PF00084">
    <property type="entry name" value="Sushi"/>
    <property type="match status" value="1"/>
</dbReference>
<dbReference type="SUPFAM" id="SSF57535">
    <property type="entry name" value="Complement control module/SCR domain"/>
    <property type="match status" value="1"/>
</dbReference>
<dbReference type="Gene3D" id="3.40.50.410">
    <property type="entry name" value="von Willebrand factor, type A domain"/>
    <property type="match status" value="1"/>
</dbReference>
<evidence type="ECO:0000313" key="7">
    <source>
        <dbReference type="Ensembl" id="ENSCSAVP00000004631.1"/>
    </source>
</evidence>
<dbReference type="InterPro" id="IPR036465">
    <property type="entry name" value="vWFA_dom_sf"/>
</dbReference>
<organism evidence="7 8">
    <name type="scientific">Ciona savignyi</name>
    <name type="common">Pacific transparent sea squirt</name>
    <dbReference type="NCBI Taxonomy" id="51511"/>
    <lineage>
        <taxon>Eukaryota</taxon>
        <taxon>Metazoa</taxon>
        <taxon>Chordata</taxon>
        <taxon>Tunicata</taxon>
        <taxon>Ascidiacea</taxon>
        <taxon>Phlebobranchia</taxon>
        <taxon>Cionidae</taxon>
        <taxon>Ciona</taxon>
    </lineage>
</organism>
<keyword evidence="1 4" id="KW-0732">Signal</keyword>
<dbReference type="SUPFAM" id="SSF53300">
    <property type="entry name" value="vWA-like"/>
    <property type="match status" value="1"/>
</dbReference>
<dbReference type="Gene3D" id="2.10.70.10">
    <property type="entry name" value="Complement Module, domain 1"/>
    <property type="match status" value="1"/>
</dbReference>
<proteinExistence type="predicted"/>
<dbReference type="Proteomes" id="UP000007875">
    <property type="component" value="Unassembled WGS sequence"/>
</dbReference>
<dbReference type="Pfam" id="PF00092">
    <property type="entry name" value="VWA"/>
    <property type="match status" value="1"/>
</dbReference>
<dbReference type="InterPro" id="IPR045860">
    <property type="entry name" value="Snake_toxin-like_sf"/>
</dbReference>
<feature type="signal peptide" evidence="4">
    <location>
        <begin position="1"/>
        <end position="19"/>
    </location>
</feature>
<dbReference type="PROSITE" id="PS00983">
    <property type="entry name" value="LY6_UPAR"/>
    <property type="match status" value="1"/>
</dbReference>
<evidence type="ECO:0000259" key="6">
    <source>
        <dbReference type="PROSITE" id="PS50923"/>
    </source>
</evidence>
<dbReference type="FunCoup" id="H2YH32">
    <property type="interactions" value="1"/>
</dbReference>
<sequence length="396" mass="44673">MKMIFGFVIVVSLVVATEGLQCLRCKGKSIEECDRYAGLETCSFDQASCETEVRKVRIGYKFKVIHVSKQCKQTQACKANQVQNYMISGESTQCNDDQSNSVCRCCCVDDLCNEGPLTCTDFKPPQPEPKSCPTQKPALFRGEYSCTDGHNPGSVCSYECNEEYNVFPAAVSSNTCLRNGSWDAPMPCCARHCPTYLLHDTVRLYHASSKENWEKLLELEASVDIGIKHGRDSSQASIFFFSDRVHEETLITFKDADFNKEKFIQLFRERMLNIDFSKTGNKVNTATAVWYAINYLYKTKVGARDSTVPKILSIITDSNSDQDLRSAGEAARRDGILTYVYPFKLDDVTFDQKQLMDMAGQQDHIFSVNGGDGELNKKITEYWTSQFCNNPCNHVF</sequence>
<dbReference type="AlphaFoldDB" id="H2YH32"/>
<dbReference type="InterPro" id="IPR018363">
    <property type="entry name" value="CD59_antigen_CS"/>
</dbReference>
<feature type="domain" description="VWFA" evidence="5">
    <location>
        <begin position="194"/>
        <end position="382"/>
    </location>
</feature>
<protein>
    <recommendedName>
        <fullName evidence="9">VWFA domain-containing protein</fullName>
    </recommendedName>
</protein>
<evidence type="ECO:0000256" key="3">
    <source>
        <dbReference type="PROSITE-ProRule" id="PRU00302"/>
    </source>
</evidence>
<dbReference type="PROSITE" id="PS50234">
    <property type="entry name" value="VWFA"/>
    <property type="match status" value="1"/>
</dbReference>
<dbReference type="Ensembl" id="ENSCSAVT00000004698.1">
    <property type="protein sequence ID" value="ENSCSAVP00000004631.1"/>
    <property type="gene ID" value="ENSCSAVG00000002762.1"/>
</dbReference>
<dbReference type="CDD" id="cd23539">
    <property type="entry name" value="TFP_LU_ECD_CinHb4_like"/>
    <property type="match status" value="1"/>
</dbReference>
<dbReference type="InterPro" id="IPR035976">
    <property type="entry name" value="Sushi/SCR/CCP_sf"/>
</dbReference>
<dbReference type="PROSITE" id="PS50923">
    <property type="entry name" value="SUSHI"/>
    <property type="match status" value="1"/>
</dbReference>
<reference evidence="7" key="3">
    <citation type="submission" date="2025-09" db="UniProtKB">
        <authorList>
            <consortium name="Ensembl"/>
        </authorList>
    </citation>
    <scope>IDENTIFICATION</scope>
</reference>
<dbReference type="OMA" id="VHEETLI"/>
<keyword evidence="8" id="KW-1185">Reference proteome</keyword>
<comment type="caution">
    <text evidence="3">Lacks conserved residue(s) required for the propagation of feature annotation.</text>
</comment>